<dbReference type="Gene3D" id="1.10.10.60">
    <property type="entry name" value="Homeodomain-like"/>
    <property type="match status" value="1"/>
</dbReference>
<evidence type="ECO:0000256" key="7">
    <source>
        <dbReference type="ARBA" id="ARBA00023163"/>
    </source>
</evidence>
<keyword evidence="11" id="KW-0479">Metal-binding</keyword>
<comment type="catalytic activity">
    <reaction evidence="1">
        <text>a 4-O-methyl-thymidine in DNA + L-cysteinyl-[protein] = a thymidine in DNA + S-methyl-L-cysteinyl-[protein]</text>
        <dbReference type="Rhea" id="RHEA:53428"/>
        <dbReference type="Rhea" id="RHEA-COMP:10131"/>
        <dbReference type="Rhea" id="RHEA-COMP:10132"/>
        <dbReference type="Rhea" id="RHEA-COMP:13555"/>
        <dbReference type="Rhea" id="RHEA-COMP:13556"/>
        <dbReference type="ChEBI" id="CHEBI:29950"/>
        <dbReference type="ChEBI" id="CHEBI:82612"/>
        <dbReference type="ChEBI" id="CHEBI:137386"/>
        <dbReference type="ChEBI" id="CHEBI:137387"/>
        <dbReference type="EC" id="2.1.1.63"/>
    </reaction>
</comment>
<dbReference type="SMART" id="SM00342">
    <property type="entry name" value="HTH_ARAC"/>
    <property type="match status" value="1"/>
</dbReference>
<dbReference type="eggNOG" id="COG0350">
    <property type="taxonomic scope" value="Bacteria"/>
</dbReference>
<comment type="cofactor">
    <cofactor evidence="11">
        <name>Zn(2+)</name>
        <dbReference type="ChEBI" id="CHEBI:29105"/>
    </cofactor>
    <text evidence="11">Binds 1 zinc ion per subunit.</text>
</comment>
<dbReference type="InterPro" id="IPR036388">
    <property type="entry name" value="WH-like_DNA-bd_sf"/>
</dbReference>
<dbReference type="InterPro" id="IPR035451">
    <property type="entry name" value="Ada-like_dom_sf"/>
</dbReference>
<sequence>MRNDTMLNDTPFQDADSRWQAVVMRNKAADGCFIYAVKTTGIYCSPSCASRQPRRENVVFFATGDEAQAAGFRPCKRCRQGTLSRQEQQTQQIARACRMIEQSDRPPTLAMLAQAVGISAFHFHRVFKTTTGLTPKQYASAHRHRQLREHLADNDEVTAAIVTAGYDASGRFYAEASTHLGMTPTVFQNKGKGMTIHFAIGRSSLGDVLVAESEKGICAILLGDDPESLLNTLQEMFANAHLVGGDTAFEQRMSEVVGFVDDPSIGLTLPLDIRGTAFQQRVWQALRAIPAGETLSYREVAERIGSPAAVRAVAGACAANQLAVAIPCHRVVRHDGALSGYRWGMERKRALLEKEHVKKEPMEKGQIVHQQEESSP</sequence>
<comment type="caution">
    <text evidence="13">The sequence shown here is derived from an EMBL/GenBank/DDBJ whole genome shotgun (WGS) entry which is preliminary data.</text>
</comment>
<reference evidence="13 14" key="1">
    <citation type="submission" date="2014-08" db="EMBL/GenBank/DDBJ databases">
        <title>Genome sequences of NCPPB Pectobacterium isolates.</title>
        <authorList>
            <person name="Glover R.H."/>
            <person name="Sapp M."/>
            <person name="Elphinstone J."/>
        </authorList>
    </citation>
    <scope>NUCLEOTIDE SEQUENCE [LARGE SCALE GENOMIC DNA]</scope>
    <source>
        <strain evidence="13 14">NCPPB 2795</strain>
    </source>
</reference>
<evidence type="ECO:0000256" key="10">
    <source>
        <dbReference type="PIRSR" id="PIRSR000409-1"/>
    </source>
</evidence>
<feature type="binding site" evidence="11">
    <location>
        <position position="48"/>
    </location>
    <ligand>
        <name>Zn(2+)</name>
        <dbReference type="ChEBI" id="CHEBI:29105"/>
    </ligand>
</feature>
<keyword evidence="4" id="KW-0227">DNA damage</keyword>
<dbReference type="FunFam" id="1.10.10.10:FF:000410">
    <property type="entry name" value="ADA regulatory protein, putative"/>
    <property type="match status" value="1"/>
</dbReference>
<name>A0A093S758_9GAMM</name>
<dbReference type="SUPFAM" id="SSF57884">
    <property type="entry name" value="Ada DNA repair protein, N-terminal domain (N-Ada 10)"/>
    <property type="match status" value="1"/>
</dbReference>
<dbReference type="GO" id="GO:0003908">
    <property type="term" value="F:methylated-DNA-[protein]-cysteine S-methyltransferase activity"/>
    <property type="evidence" value="ECO:0007669"/>
    <property type="project" value="UniProtKB-EC"/>
</dbReference>
<keyword evidence="2 13" id="KW-0489">Methyltransferase</keyword>
<feature type="binding site" evidence="11">
    <location>
        <position position="44"/>
    </location>
    <ligand>
        <name>Zn(2+)</name>
        <dbReference type="ChEBI" id="CHEBI:29105"/>
    </ligand>
</feature>
<dbReference type="NCBIfam" id="TIGR00589">
    <property type="entry name" value="ogt"/>
    <property type="match status" value="1"/>
</dbReference>
<proteinExistence type="predicted"/>
<dbReference type="GO" id="GO:0043565">
    <property type="term" value="F:sequence-specific DNA binding"/>
    <property type="evidence" value="ECO:0007669"/>
    <property type="project" value="InterPro"/>
</dbReference>
<dbReference type="STRING" id="55207.KP22_08745"/>
<dbReference type="Gene3D" id="3.30.160.70">
    <property type="entry name" value="Methylated DNA-protein cysteine methyltransferase domain"/>
    <property type="match status" value="1"/>
</dbReference>
<feature type="binding site" evidence="11">
    <location>
        <position position="78"/>
    </location>
    <ligand>
        <name>Zn(2+)</name>
        <dbReference type="ChEBI" id="CHEBI:29105"/>
    </ligand>
</feature>
<dbReference type="GO" id="GO:0008270">
    <property type="term" value="F:zinc ion binding"/>
    <property type="evidence" value="ECO:0007669"/>
    <property type="project" value="InterPro"/>
</dbReference>
<dbReference type="NCBIfam" id="NF011964">
    <property type="entry name" value="PRK15435.1"/>
    <property type="match status" value="1"/>
</dbReference>
<dbReference type="PANTHER" id="PTHR10815">
    <property type="entry name" value="METHYLATED-DNA--PROTEIN-CYSTEINE METHYLTRANSFERASE"/>
    <property type="match status" value="1"/>
</dbReference>
<dbReference type="SUPFAM" id="SSF46689">
    <property type="entry name" value="Homeodomain-like"/>
    <property type="match status" value="1"/>
</dbReference>
<accession>A0A093S758</accession>
<gene>
    <name evidence="13" type="ORF">KP22_08745</name>
</gene>
<protein>
    <submittedName>
        <fullName evidence="13">6-O-methylguanine DNA methyltransferase</fullName>
    </submittedName>
</protein>
<dbReference type="GO" id="GO:0003700">
    <property type="term" value="F:DNA-binding transcription factor activity"/>
    <property type="evidence" value="ECO:0007669"/>
    <property type="project" value="InterPro"/>
</dbReference>
<evidence type="ECO:0000256" key="4">
    <source>
        <dbReference type="ARBA" id="ARBA00022763"/>
    </source>
</evidence>
<evidence type="ECO:0000313" key="14">
    <source>
        <dbReference type="Proteomes" id="UP000032874"/>
    </source>
</evidence>
<keyword evidence="8" id="KW-0234">DNA repair</keyword>
<dbReference type="CDD" id="cd06445">
    <property type="entry name" value="ATase"/>
    <property type="match status" value="1"/>
</dbReference>
<dbReference type="Pfam" id="PF02805">
    <property type="entry name" value="Ada_Zn_binding"/>
    <property type="match status" value="1"/>
</dbReference>
<dbReference type="PROSITE" id="PS01124">
    <property type="entry name" value="HTH_ARAC_FAMILY_2"/>
    <property type="match status" value="1"/>
</dbReference>
<feature type="domain" description="HTH araC/xylS-type" evidence="12">
    <location>
        <begin position="94"/>
        <end position="190"/>
    </location>
</feature>
<feature type="binding site" evidence="11">
    <location>
        <position position="75"/>
    </location>
    <ligand>
        <name>Zn(2+)</name>
        <dbReference type="ChEBI" id="CHEBI:29105"/>
    </ligand>
</feature>
<dbReference type="PIRSF" id="PIRSF000409">
    <property type="entry name" value="Ada"/>
    <property type="match status" value="1"/>
</dbReference>
<dbReference type="Gene3D" id="3.40.10.10">
    <property type="entry name" value="DNA Methylphosphotriester Repair Domain"/>
    <property type="match status" value="1"/>
</dbReference>
<evidence type="ECO:0000256" key="5">
    <source>
        <dbReference type="ARBA" id="ARBA00023015"/>
    </source>
</evidence>
<evidence type="ECO:0000256" key="8">
    <source>
        <dbReference type="ARBA" id="ARBA00023204"/>
    </source>
</evidence>
<dbReference type="InterPro" id="IPR018060">
    <property type="entry name" value="HTH_AraC"/>
</dbReference>
<dbReference type="GO" id="GO:0006281">
    <property type="term" value="P:DNA repair"/>
    <property type="evidence" value="ECO:0007669"/>
    <property type="project" value="UniProtKB-KW"/>
</dbReference>
<dbReference type="Proteomes" id="UP000032874">
    <property type="component" value="Unassembled WGS sequence"/>
</dbReference>
<evidence type="ECO:0000313" key="13">
    <source>
        <dbReference type="EMBL" id="KFX05936.1"/>
    </source>
</evidence>
<evidence type="ECO:0000256" key="2">
    <source>
        <dbReference type="ARBA" id="ARBA00022603"/>
    </source>
</evidence>
<dbReference type="SUPFAM" id="SSF46767">
    <property type="entry name" value="Methylated DNA-protein cysteine methyltransferase, C-terminal domain"/>
    <property type="match status" value="1"/>
</dbReference>
<dbReference type="AlphaFoldDB" id="A0A093S758"/>
<keyword evidence="3 13" id="KW-0808">Transferase</keyword>
<evidence type="ECO:0000256" key="3">
    <source>
        <dbReference type="ARBA" id="ARBA00022679"/>
    </source>
</evidence>
<dbReference type="InterPro" id="IPR009057">
    <property type="entry name" value="Homeodomain-like_sf"/>
</dbReference>
<dbReference type="InterPro" id="IPR001497">
    <property type="entry name" value="MethylDNA_cys_MeTrfase_AS"/>
</dbReference>
<evidence type="ECO:0000259" key="12">
    <source>
        <dbReference type="PROSITE" id="PS01124"/>
    </source>
</evidence>
<evidence type="ECO:0000256" key="1">
    <source>
        <dbReference type="ARBA" id="ARBA00001286"/>
    </source>
</evidence>
<evidence type="ECO:0000256" key="9">
    <source>
        <dbReference type="ARBA" id="ARBA00049348"/>
    </source>
</evidence>
<evidence type="ECO:0000256" key="11">
    <source>
        <dbReference type="PIRSR" id="PIRSR000409-3"/>
    </source>
</evidence>
<dbReference type="eggNOG" id="COG2169">
    <property type="taxonomic scope" value="Bacteria"/>
</dbReference>
<keyword evidence="7" id="KW-0804">Transcription</keyword>
<dbReference type="Pfam" id="PF12833">
    <property type="entry name" value="HTH_18"/>
    <property type="match status" value="1"/>
</dbReference>
<feature type="active site" description="Nucleophile; methyl group acceptor from either O6-methylguanine or O4-methylthymine" evidence="10">
    <location>
        <position position="328"/>
    </location>
</feature>
<dbReference type="PANTHER" id="PTHR10815:SF14">
    <property type="entry name" value="BIFUNCTIONAL TRANSCRIPTIONAL ACTIVATOR_DNA REPAIR ENZYME ADA"/>
    <property type="match status" value="1"/>
</dbReference>
<dbReference type="InterPro" id="IPR036217">
    <property type="entry name" value="MethylDNA_cys_MeTrfase_DNAb"/>
</dbReference>
<keyword evidence="6" id="KW-0010">Activator</keyword>
<dbReference type="InterPro" id="IPR016221">
    <property type="entry name" value="Bifunct_regulatory_prot_Ada"/>
</dbReference>
<comment type="catalytic activity">
    <reaction evidence="9">
        <text>a 6-O-methyl-2'-deoxyguanosine in DNA + L-cysteinyl-[protein] = S-methyl-L-cysteinyl-[protein] + a 2'-deoxyguanosine in DNA</text>
        <dbReference type="Rhea" id="RHEA:24000"/>
        <dbReference type="Rhea" id="RHEA-COMP:10131"/>
        <dbReference type="Rhea" id="RHEA-COMP:10132"/>
        <dbReference type="Rhea" id="RHEA-COMP:11367"/>
        <dbReference type="Rhea" id="RHEA-COMP:11368"/>
        <dbReference type="ChEBI" id="CHEBI:29950"/>
        <dbReference type="ChEBI" id="CHEBI:82612"/>
        <dbReference type="ChEBI" id="CHEBI:85445"/>
        <dbReference type="ChEBI" id="CHEBI:85448"/>
        <dbReference type="EC" id="2.1.1.63"/>
    </reaction>
</comment>
<keyword evidence="5" id="KW-0805">Transcription regulation</keyword>
<dbReference type="InterPro" id="IPR014048">
    <property type="entry name" value="MethylDNA_cys_MeTrfase_DNA-bd"/>
</dbReference>
<evidence type="ECO:0000256" key="6">
    <source>
        <dbReference type="ARBA" id="ARBA00023159"/>
    </source>
</evidence>
<dbReference type="Pfam" id="PF01035">
    <property type="entry name" value="DNA_binding_1"/>
    <property type="match status" value="1"/>
</dbReference>
<dbReference type="RefSeq" id="WP_039324015.1">
    <property type="nucleotide sequence ID" value="NZ_JQHM01000002.1"/>
</dbReference>
<dbReference type="EMBL" id="JQHM01000002">
    <property type="protein sequence ID" value="KFX05936.1"/>
    <property type="molecule type" value="Genomic_DNA"/>
</dbReference>
<keyword evidence="11" id="KW-0862">Zinc</keyword>
<organism evidence="13 14">
    <name type="scientific">Pectobacterium betavasculorum</name>
    <dbReference type="NCBI Taxonomy" id="55207"/>
    <lineage>
        <taxon>Bacteria</taxon>
        <taxon>Pseudomonadati</taxon>
        <taxon>Pseudomonadota</taxon>
        <taxon>Gammaproteobacteria</taxon>
        <taxon>Enterobacterales</taxon>
        <taxon>Pectobacteriaceae</taxon>
        <taxon>Pectobacterium</taxon>
    </lineage>
</organism>
<feature type="active site" description="Nucleophile; methyl group acceptor from methylphosphotriester" evidence="10">
    <location>
        <position position="44"/>
    </location>
</feature>
<dbReference type="GO" id="GO:0032259">
    <property type="term" value="P:methylation"/>
    <property type="evidence" value="ECO:0007669"/>
    <property type="project" value="UniProtKB-KW"/>
</dbReference>
<dbReference type="InterPro" id="IPR036631">
    <property type="entry name" value="MGMT_N_sf"/>
</dbReference>
<dbReference type="PROSITE" id="PS00374">
    <property type="entry name" value="MGMT"/>
    <property type="match status" value="1"/>
</dbReference>
<dbReference type="Gene3D" id="1.10.10.10">
    <property type="entry name" value="Winged helix-like DNA-binding domain superfamily/Winged helix DNA-binding domain"/>
    <property type="match status" value="1"/>
</dbReference>
<dbReference type="SUPFAM" id="SSF53155">
    <property type="entry name" value="Methylated DNA-protein cysteine methyltransferase domain"/>
    <property type="match status" value="1"/>
</dbReference>
<dbReference type="InterPro" id="IPR004026">
    <property type="entry name" value="Ada_DNA_repair_Zn-bd"/>
</dbReference>